<comment type="caution">
    <text evidence="2">The sequence shown here is derived from an EMBL/GenBank/DDBJ whole genome shotgun (WGS) entry which is preliminary data.</text>
</comment>
<dbReference type="PANTHER" id="PTHR42663">
    <property type="entry name" value="HYDROLASE C777.06C-RELATED-RELATED"/>
    <property type="match status" value="1"/>
</dbReference>
<evidence type="ECO:0000313" key="2">
    <source>
        <dbReference type="EMBL" id="EPP38754.1"/>
    </source>
</evidence>
<dbReference type="Proteomes" id="UP000014821">
    <property type="component" value="Unassembled WGS sequence"/>
</dbReference>
<dbReference type="InterPro" id="IPR036866">
    <property type="entry name" value="RibonucZ/Hydroxyglut_hydro"/>
</dbReference>
<sequence length="282" mass="32042">MLQQDMQIRTASGKLIFLGTGNPEGIPVPFCSCSICSGNKIHRLRSSVLIQFGNKNFLIDSSPDFRQQMLTHKIMRLDGVLLTHPHYDHIGGIDDLRAWYVVNQQTLPVVLSASTYKYLSKAREHLVQPPNQYGTLAAALDFTILNEYHGSHCFLGLPYIYVSYYQKFCQVTGYRVGNLAYLTDMQRYDQEILSYLSGVDTVILSVSPTQESSPFLGRGYSHLTLSQAEDFASRLGAKRLILTHISHCLQKELDEDPHRICAYDGMEISWFIEGMDNEEDRF</sequence>
<evidence type="ECO:0000313" key="3">
    <source>
        <dbReference type="Proteomes" id="UP000014821"/>
    </source>
</evidence>
<dbReference type="Gene3D" id="3.60.15.10">
    <property type="entry name" value="Ribonuclease Z/Hydroxyacylglutathione hydrolase-like"/>
    <property type="match status" value="1"/>
</dbReference>
<dbReference type="CDD" id="cd16279">
    <property type="entry name" value="metallo-hydrolase-like_MBL-fold"/>
    <property type="match status" value="1"/>
</dbReference>
<dbReference type="PANTHER" id="PTHR42663:SF6">
    <property type="entry name" value="HYDROLASE C777.06C-RELATED"/>
    <property type="match status" value="1"/>
</dbReference>
<organism evidence="2 3">
    <name type="scientific">Chlamydia avium</name>
    <dbReference type="NCBI Taxonomy" id="1457141"/>
    <lineage>
        <taxon>Bacteria</taxon>
        <taxon>Pseudomonadati</taxon>
        <taxon>Chlamydiota</taxon>
        <taxon>Chlamydiia</taxon>
        <taxon>Chlamydiales</taxon>
        <taxon>Chlamydiaceae</taxon>
        <taxon>Chlamydia/Chlamydophila group</taxon>
        <taxon>Chlamydia</taxon>
    </lineage>
</organism>
<feature type="domain" description="Metallo-beta-lactamase" evidence="1">
    <location>
        <begin position="44"/>
        <end position="210"/>
    </location>
</feature>
<keyword evidence="3" id="KW-1185">Reference proteome</keyword>
<proteinExistence type="predicted"/>
<dbReference type="InterPro" id="IPR001279">
    <property type="entry name" value="Metallo-B-lactamas"/>
</dbReference>
<dbReference type="SUPFAM" id="SSF56281">
    <property type="entry name" value="Metallo-hydrolase/oxidoreductase"/>
    <property type="match status" value="1"/>
</dbReference>
<reference evidence="2" key="1">
    <citation type="submission" date="2013-04" db="EMBL/GenBank/DDBJ databases">
        <title>Genome sequence of Chlamydia psittaci 10_881_SC42.</title>
        <authorList>
            <person name="Huot-Creasy H."/>
            <person name="McCracken C.L."/>
            <person name="Humphries M."/>
            <person name="Sachse K."/>
            <person name="Laroucau K."/>
            <person name="Bavoil P."/>
            <person name="Myers G.S."/>
        </authorList>
    </citation>
    <scope>NUCLEOTIDE SEQUENCE [LARGE SCALE GENOMIC DNA]</scope>
    <source>
        <strain evidence="2">10_881_SC42</strain>
    </source>
</reference>
<dbReference type="Pfam" id="PF12706">
    <property type="entry name" value="Lactamase_B_2"/>
    <property type="match status" value="1"/>
</dbReference>
<evidence type="ECO:0000259" key="1">
    <source>
        <dbReference type="SMART" id="SM00849"/>
    </source>
</evidence>
<protein>
    <submittedName>
        <fullName evidence="2">Metallo-beta-lactamase superfamily protein</fullName>
    </submittedName>
</protein>
<gene>
    <name evidence="2" type="ORF">CP10881SC42_0500</name>
</gene>
<dbReference type="EMBL" id="ATND01000001">
    <property type="protein sequence ID" value="EPP38754.1"/>
    <property type="molecule type" value="Genomic_DNA"/>
</dbReference>
<name>A0ABN0MTG3_9CHLA</name>
<accession>A0ABN0MTG3</accession>
<dbReference type="SMART" id="SM00849">
    <property type="entry name" value="Lactamase_B"/>
    <property type="match status" value="1"/>
</dbReference>